<dbReference type="SUPFAM" id="SSF53613">
    <property type="entry name" value="Ribokinase-like"/>
    <property type="match status" value="1"/>
</dbReference>
<name>A0A9D2JHG4_9ENTE</name>
<dbReference type="EC" id="2.7.1.35" evidence="2"/>
<dbReference type="GO" id="GO:0008902">
    <property type="term" value="F:hydroxymethylpyrimidine kinase activity"/>
    <property type="evidence" value="ECO:0007669"/>
    <property type="project" value="TreeGrafter"/>
</dbReference>
<dbReference type="InterPro" id="IPR013749">
    <property type="entry name" value="PM/HMP-P_kinase-1"/>
</dbReference>
<evidence type="ECO:0000256" key="5">
    <source>
        <dbReference type="ARBA" id="ARBA00022741"/>
    </source>
</evidence>
<evidence type="ECO:0000256" key="6">
    <source>
        <dbReference type="ARBA" id="ARBA00022777"/>
    </source>
</evidence>
<dbReference type="PANTHER" id="PTHR20858:SF19">
    <property type="entry name" value="PYRIDOXINE KINASE"/>
    <property type="match status" value="1"/>
</dbReference>
<evidence type="ECO:0000256" key="10">
    <source>
        <dbReference type="ARBA" id="ARBA00042348"/>
    </source>
</evidence>
<evidence type="ECO:0000256" key="13">
    <source>
        <dbReference type="ARBA" id="ARBA00049293"/>
    </source>
</evidence>
<proteinExistence type="inferred from homology"/>
<keyword evidence="7" id="KW-0067">ATP-binding</keyword>
<comment type="similarity">
    <text evidence="1">Belongs to the ThiD family.</text>
</comment>
<comment type="caution">
    <text evidence="15">The sequence shown here is derived from an EMBL/GenBank/DDBJ whole genome shotgun (WGS) entry which is preliminary data.</text>
</comment>
<evidence type="ECO:0000256" key="4">
    <source>
        <dbReference type="ARBA" id="ARBA00022723"/>
    </source>
</evidence>
<evidence type="ECO:0000313" key="16">
    <source>
        <dbReference type="Proteomes" id="UP000824063"/>
    </source>
</evidence>
<dbReference type="GO" id="GO:0046872">
    <property type="term" value="F:metal ion binding"/>
    <property type="evidence" value="ECO:0007669"/>
    <property type="project" value="UniProtKB-KW"/>
</dbReference>
<dbReference type="EMBL" id="DXBN01000144">
    <property type="protein sequence ID" value="HIZ53576.1"/>
    <property type="molecule type" value="Genomic_DNA"/>
</dbReference>
<dbReference type="PANTHER" id="PTHR20858">
    <property type="entry name" value="PHOSPHOMETHYLPYRIMIDINE KINASE"/>
    <property type="match status" value="1"/>
</dbReference>
<dbReference type="Gene3D" id="3.40.1190.20">
    <property type="match status" value="1"/>
</dbReference>
<evidence type="ECO:0000256" key="1">
    <source>
        <dbReference type="ARBA" id="ARBA00009879"/>
    </source>
</evidence>
<keyword evidence="8" id="KW-0460">Magnesium</keyword>
<evidence type="ECO:0000256" key="2">
    <source>
        <dbReference type="ARBA" id="ARBA00012104"/>
    </source>
</evidence>
<evidence type="ECO:0000259" key="14">
    <source>
        <dbReference type="Pfam" id="PF08543"/>
    </source>
</evidence>
<dbReference type="InterPro" id="IPR029056">
    <property type="entry name" value="Ribokinase-like"/>
</dbReference>
<evidence type="ECO:0000256" key="3">
    <source>
        <dbReference type="ARBA" id="ARBA00022679"/>
    </source>
</evidence>
<dbReference type="GO" id="GO:0008972">
    <property type="term" value="F:phosphomethylpyrimidine kinase activity"/>
    <property type="evidence" value="ECO:0007669"/>
    <property type="project" value="InterPro"/>
</dbReference>
<evidence type="ECO:0000256" key="9">
    <source>
        <dbReference type="ARBA" id="ARBA00042307"/>
    </source>
</evidence>
<reference evidence="15" key="1">
    <citation type="journal article" date="2021" name="PeerJ">
        <title>Extensive microbial diversity within the chicken gut microbiome revealed by metagenomics and culture.</title>
        <authorList>
            <person name="Gilroy R."/>
            <person name="Ravi A."/>
            <person name="Getino M."/>
            <person name="Pursley I."/>
            <person name="Horton D.L."/>
            <person name="Alikhan N.F."/>
            <person name="Baker D."/>
            <person name="Gharbi K."/>
            <person name="Hall N."/>
            <person name="Watson M."/>
            <person name="Adriaenssens E.M."/>
            <person name="Foster-Nyarko E."/>
            <person name="Jarju S."/>
            <person name="Secka A."/>
            <person name="Antonio M."/>
            <person name="Oren A."/>
            <person name="Chaudhuri R.R."/>
            <person name="La Ragione R."/>
            <person name="Hildebrand F."/>
            <person name="Pallen M.J."/>
        </authorList>
    </citation>
    <scope>NUCLEOTIDE SEQUENCE</scope>
    <source>
        <strain evidence="15">CHK172-16539</strain>
    </source>
</reference>
<dbReference type="InterPro" id="IPR004399">
    <property type="entry name" value="HMP/HMP-P_kinase_dom"/>
</dbReference>
<dbReference type="NCBIfam" id="TIGR00097">
    <property type="entry name" value="HMP-P_kinase"/>
    <property type="match status" value="1"/>
</dbReference>
<reference evidence="15" key="2">
    <citation type="submission" date="2021-04" db="EMBL/GenBank/DDBJ databases">
        <authorList>
            <person name="Gilroy R."/>
        </authorList>
    </citation>
    <scope>NUCLEOTIDE SEQUENCE</scope>
    <source>
        <strain evidence="15">CHK172-16539</strain>
    </source>
</reference>
<feature type="domain" description="Pyridoxamine kinase/Phosphomethylpyrimidine kinase" evidence="14">
    <location>
        <begin position="11"/>
        <end position="258"/>
    </location>
</feature>
<gene>
    <name evidence="15" type="primary">thiD</name>
    <name evidence="15" type="ORF">IAA20_06515</name>
</gene>
<evidence type="ECO:0000313" key="15">
    <source>
        <dbReference type="EMBL" id="HIZ53576.1"/>
    </source>
</evidence>
<dbReference type="Proteomes" id="UP000824063">
    <property type="component" value="Unassembled WGS sequence"/>
</dbReference>
<dbReference type="Pfam" id="PF08543">
    <property type="entry name" value="Phos_pyr_kin"/>
    <property type="match status" value="1"/>
</dbReference>
<comment type="catalytic activity">
    <reaction evidence="13">
        <text>pyridoxal + ATP = pyridoxal 5'-phosphate + ADP + H(+)</text>
        <dbReference type="Rhea" id="RHEA:10224"/>
        <dbReference type="ChEBI" id="CHEBI:15378"/>
        <dbReference type="ChEBI" id="CHEBI:17310"/>
        <dbReference type="ChEBI" id="CHEBI:30616"/>
        <dbReference type="ChEBI" id="CHEBI:456216"/>
        <dbReference type="ChEBI" id="CHEBI:597326"/>
        <dbReference type="EC" id="2.7.1.35"/>
    </reaction>
</comment>
<accession>A0A9D2JHG4</accession>
<evidence type="ECO:0000256" key="12">
    <source>
        <dbReference type="ARBA" id="ARBA00042531"/>
    </source>
</evidence>
<evidence type="ECO:0000256" key="11">
    <source>
        <dbReference type="ARBA" id="ARBA00042396"/>
    </source>
</evidence>
<keyword evidence="5" id="KW-0547">Nucleotide-binding</keyword>
<organism evidence="15 16">
    <name type="scientific">Candidatus Enterococcus avicola</name>
    <dbReference type="NCBI Taxonomy" id="2838561"/>
    <lineage>
        <taxon>Bacteria</taxon>
        <taxon>Bacillati</taxon>
        <taxon>Bacillota</taxon>
        <taxon>Bacilli</taxon>
        <taxon>Lactobacillales</taxon>
        <taxon>Enterococcaceae</taxon>
        <taxon>Enterococcus</taxon>
    </lineage>
</organism>
<keyword evidence="3 15" id="KW-0808">Transferase</keyword>
<evidence type="ECO:0000256" key="7">
    <source>
        <dbReference type="ARBA" id="ARBA00022840"/>
    </source>
</evidence>
<keyword evidence="6 15" id="KW-0418">Kinase</keyword>
<sequence length="280" mass="29955">MKKVLTIAGSDSTGGAGIQADLKTFQEFGVFGFSSLTSIVTMDPSTGWSHEVTELPGELLQKQLVSVFAGDKLDALKTGMMGNERNIQIASEAIKENQMAMVVVDPVIACKGTAQVLQPKSVEGIKRYLLPQALITTPNLVEAGILSELGDLKDVNDMKEAAKRIYQLGAKHVVIKGGHRLDATQALDLFYDGQNFEVLVGELFATEYNHGAGCTFAAAITAALAKGYPVFEAVQLAKDFVAAAINQGVHINPYVGHVWHGAYHQAQNRMNPTTGGATHD</sequence>
<dbReference type="GO" id="GO:0008478">
    <property type="term" value="F:pyridoxal kinase activity"/>
    <property type="evidence" value="ECO:0007669"/>
    <property type="project" value="UniProtKB-EC"/>
</dbReference>
<dbReference type="GO" id="GO:0009228">
    <property type="term" value="P:thiamine biosynthetic process"/>
    <property type="evidence" value="ECO:0007669"/>
    <property type="project" value="InterPro"/>
</dbReference>
<dbReference type="CDD" id="cd01169">
    <property type="entry name" value="HMPP_kinase"/>
    <property type="match status" value="1"/>
</dbReference>
<dbReference type="GO" id="GO:0005524">
    <property type="term" value="F:ATP binding"/>
    <property type="evidence" value="ECO:0007669"/>
    <property type="project" value="UniProtKB-KW"/>
</dbReference>
<keyword evidence="4" id="KW-0479">Metal-binding</keyword>
<evidence type="ECO:0000256" key="8">
    <source>
        <dbReference type="ARBA" id="ARBA00022842"/>
    </source>
</evidence>
<dbReference type="GO" id="GO:0005829">
    <property type="term" value="C:cytosol"/>
    <property type="evidence" value="ECO:0007669"/>
    <property type="project" value="TreeGrafter"/>
</dbReference>
<dbReference type="AlphaFoldDB" id="A0A9D2JHG4"/>
<protein>
    <recommendedName>
        <fullName evidence="2">pyridoxal kinase</fullName>
        <ecNumber evidence="2">2.7.1.35</ecNumber>
    </recommendedName>
    <alternativeName>
        <fullName evidence="10">PN/PL/PM kinase</fullName>
    </alternativeName>
    <alternativeName>
        <fullName evidence="11">Pyridoxal kinase</fullName>
    </alternativeName>
    <alternativeName>
        <fullName evidence="9">Pyridoxamine kinase</fullName>
    </alternativeName>
    <alternativeName>
        <fullName evidence="12">Vitamin B6 kinase</fullName>
    </alternativeName>
</protein>
<dbReference type="FunFam" id="3.40.1190.20:FF:000003">
    <property type="entry name" value="Phosphomethylpyrimidine kinase ThiD"/>
    <property type="match status" value="1"/>
</dbReference>